<protein>
    <submittedName>
        <fullName evidence="2">Transglutaminase-like superfamily protein</fullName>
    </submittedName>
</protein>
<dbReference type="PANTHER" id="PTHR33490">
    <property type="entry name" value="BLR5614 PROTEIN-RELATED"/>
    <property type="match status" value="1"/>
</dbReference>
<evidence type="ECO:0000259" key="1">
    <source>
        <dbReference type="SMART" id="SM00460"/>
    </source>
</evidence>
<dbReference type="STRING" id="55758.MBFIL_06010"/>
<dbReference type="OrthoDB" id="18481at2157"/>
<dbReference type="AlphaFoldDB" id="A0A166CP13"/>
<dbReference type="SMART" id="SM00460">
    <property type="entry name" value="TGc"/>
    <property type="match status" value="1"/>
</dbReference>
<dbReference type="RefSeq" id="WP_066971375.1">
    <property type="nucleotide sequence ID" value="NZ_LWMT01000087.1"/>
</dbReference>
<dbReference type="Gene3D" id="3.10.620.30">
    <property type="match status" value="1"/>
</dbReference>
<keyword evidence="3" id="KW-1185">Reference proteome</keyword>
<evidence type="ECO:0000313" key="2">
    <source>
        <dbReference type="EMBL" id="KZX15737.1"/>
    </source>
</evidence>
<gene>
    <name evidence="2" type="ORF">MBFIL_06010</name>
</gene>
<feature type="domain" description="Transglutaminase-like" evidence="1">
    <location>
        <begin position="268"/>
        <end position="333"/>
    </location>
</feature>
<sequence>MKSWFTSIILIFLIIFSFIVLIDSVNAVSTINGNFEEGKNIVSQKDVLRTSKIVYKHIINKEKLPNNVIVSGEKYSTTEFMYMMSKTIKNKYNGFKNDIVIKKNIRNPSKPSGSKIDGKITSKSMYNYSKAIIAYIDKNNRAPNYVKTTLGKMSYQTTVLGLSKILSKTTTNRKLPSKITVDVPKNCPVNNNGHSINLFSKYKGDSKRKYLASTKNAPAKNKYIKNLAKKITKKSKTKIEKAEAIFNWVKTNIKYSRYSNTKYGGKKTIKYREGNCVDNTHAIVSLMRASGIPARYVNGRCKFTKGALAKVTVSHVWGQVLINNKWYVVDGTYRSNRLGYVANWKTNSYSLYGIYINI</sequence>
<dbReference type="EMBL" id="LWMT01000087">
    <property type="protein sequence ID" value="KZX15737.1"/>
    <property type="molecule type" value="Genomic_DNA"/>
</dbReference>
<dbReference type="InterPro" id="IPR038765">
    <property type="entry name" value="Papain-like_cys_pep_sf"/>
</dbReference>
<accession>A0A166CP13</accession>
<organism evidence="2 3">
    <name type="scientific">Methanobrevibacter filiformis</name>
    <dbReference type="NCBI Taxonomy" id="55758"/>
    <lineage>
        <taxon>Archaea</taxon>
        <taxon>Methanobacteriati</taxon>
        <taxon>Methanobacteriota</taxon>
        <taxon>Methanomada group</taxon>
        <taxon>Methanobacteria</taxon>
        <taxon>Methanobacteriales</taxon>
        <taxon>Methanobacteriaceae</taxon>
        <taxon>Methanobrevibacter</taxon>
    </lineage>
</organism>
<dbReference type="Proteomes" id="UP000077066">
    <property type="component" value="Unassembled WGS sequence"/>
</dbReference>
<dbReference type="Pfam" id="PF01841">
    <property type="entry name" value="Transglut_core"/>
    <property type="match status" value="1"/>
</dbReference>
<name>A0A166CP13_9EURY</name>
<proteinExistence type="predicted"/>
<dbReference type="PATRIC" id="fig|55758.3.peg.676"/>
<comment type="caution">
    <text evidence="2">The sequence shown here is derived from an EMBL/GenBank/DDBJ whole genome shotgun (WGS) entry which is preliminary data.</text>
</comment>
<dbReference type="PANTHER" id="PTHR33490:SF3">
    <property type="entry name" value="CONSERVED INTEGRAL MEMBRANE PROTEIN"/>
    <property type="match status" value="1"/>
</dbReference>
<dbReference type="InterPro" id="IPR002931">
    <property type="entry name" value="Transglutaminase-like"/>
</dbReference>
<reference evidence="2 3" key="1">
    <citation type="submission" date="2016-04" db="EMBL/GenBank/DDBJ databases">
        <title>Genome sequence of Methanobrevibacter filiformis DSM 11501.</title>
        <authorList>
            <person name="Poehlein A."/>
            <person name="Seedorf H."/>
            <person name="Daniel R."/>
        </authorList>
    </citation>
    <scope>NUCLEOTIDE SEQUENCE [LARGE SCALE GENOMIC DNA]</scope>
    <source>
        <strain evidence="2 3">DSM 11501</strain>
    </source>
</reference>
<dbReference type="SUPFAM" id="SSF54001">
    <property type="entry name" value="Cysteine proteinases"/>
    <property type="match status" value="1"/>
</dbReference>
<evidence type="ECO:0000313" key="3">
    <source>
        <dbReference type="Proteomes" id="UP000077066"/>
    </source>
</evidence>